<dbReference type="Gene3D" id="6.10.250.3150">
    <property type="match status" value="1"/>
</dbReference>
<keyword evidence="6" id="KW-1185">Reference proteome</keyword>
<evidence type="ECO:0000256" key="3">
    <source>
        <dbReference type="SAM" id="SignalP"/>
    </source>
</evidence>
<evidence type="ECO:0000313" key="6">
    <source>
        <dbReference type="Proteomes" id="UP000624325"/>
    </source>
</evidence>
<name>A0ABQ4BWX0_9ACTN</name>
<dbReference type="EMBL" id="BONC01000003">
    <property type="protein sequence ID" value="GIF54550.1"/>
    <property type="molecule type" value="Genomic_DNA"/>
</dbReference>
<evidence type="ECO:0000256" key="2">
    <source>
        <dbReference type="SAM" id="Coils"/>
    </source>
</evidence>
<proteinExistence type="predicted"/>
<organism evidence="5 6">
    <name type="scientific">Asanoa iriomotensis</name>
    <dbReference type="NCBI Taxonomy" id="234613"/>
    <lineage>
        <taxon>Bacteria</taxon>
        <taxon>Bacillati</taxon>
        <taxon>Actinomycetota</taxon>
        <taxon>Actinomycetes</taxon>
        <taxon>Micromonosporales</taxon>
        <taxon>Micromonosporaceae</taxon>
        <taxon>Asanoa</taxon>
    </lineage>
</organism>
<sequence length="418" mass="44624">MYSDRRKRGKLAAILLAVALVATIQPAGAARADPRDDKKRIDAEVAKASSILEGATERAQAAVRQLATANAKMPAAEELVIESKGQVVAAQVQWETAQHKADEAQAAVVDAQQRFGAADRERRAAQDRIGELASSAYKGAGIANFNLVLNAENPTEALYRLRFVDRVVTDQQRMVGSYLDALAVARREENNATVARAAADEAMLAADGALDAASDAQDQAEDAVREVAELVRQKEEALSVAEEERAASLDKYEEAKAEAARITAALKAWEAKQRAAAAARLSAGKLLTPVQGYKSSDFGNRYDPYYHVWQLHAGVDLAAAGGTPIRAAAAGKVIMAGWNGGYGNYTCISHGKYQGKSMSTCYGHQSAILVRAGENVGRGEIIGRVGTTGASTGYHLHFEVRLNGDPVQPLSFMRPCLC</sequence>
<dbReference type="InterPro" id="IPR050570">
    <property type="entry name" value="Cell_wall_metabolism_enzyme"/>
</dbReference>
<feature type="signal peptide" evidence="3">
    <location>
        <begin position="1"/>
        <end position="29"/>
    </location>
</feature>
<feature type="coiled-coil region" evidence="2">
    <location>
        <begin position="213"/>
        <end position="272"/>
    </location>
</feature>
<dbReference type="Proteomes" id="UP000624325">
    <property type="component" value="Unassembled WGS sequence"/>
</dbReference>
<evidence type="ECO:0000256" key="1">
    <source>
        <dbReference type="ARBA" id="ARBA00022729"/>
    </source>
</evidence>
<accession>A0ABQ4BWX0</accession>
<dbReference type="PANTHER" id="PTHR21666:SF289">
    <property type="entry name" value="L-ALA--D-GLU ENDOPEPTIDASE"/>
    <property type="match status" value="1"/>
</dbReference>
<gene>
    <name evidence="5" type="ORF">Air01nite_06450</name>
</gene>
<dbReference type="CDD" id="cd12797">
    <property type="entry name" value="M23_peptidase"/>
    <property type="match status" value="1"/>
</dbReference>
<dbReference type="SUPFAM" id="SSF51261">
    <property type="entry name" value="Duplicated hybrid motif"/>
    <property type="match status" value="1"/>
</dbReference>
<evidence type="ECO:0000313" key="5">
    <source>
        <dbReference type="EMBL" id="GIF54550.1"/>
    </source>
</evidence>
<evidence type="ECO:0000259" key="4">
    <source>
        <dbReference type="Pfam" id="PF01551"/>
    </source>
</evidence>
<dbReference type="Gene3D" id="2.70.70.10">
    <property type="entry name" value="Glucose Permease (Domain IIA)"/>
    <property type="match status" value="1"/>
</dbReference>
<reference evidence="5 6" key="1">
    <citation type="submission" date="2021-01" db="EMBL/GenBank/DDBJ databases">
        <title>Whole genome shotgun sequence of Asanoa iriomotensis NBRC 100142.</title>
        <authorList>
            <person name="Komaki H."/>
            <person name="Tamura T."/>
        </authorList>
    </citation>
    <scope>NUCLEOTIDE SEQUENCE [LARGE SCALE GENOMIC DNA]</scope>
    <source>
        <strain evidence="5 6">NBRC 100142</strain>
    </source>
</reference>
<feature type="domain" description="M23ase beta-sheet core" evidence="4">
    <location>
        <begin position="311"/>
        <end position="409"/>
    </location>
</feature>
<dbReference type="InterPro" id="IPR011055">
    <property type="entry name" value="Dup_hybrid_motif"/>
</dbReference>
<dbReference type="Pfam" id="PF01551">
    <property type="entry name" value="Peptidase_M23"/>
    <property type="match status" value="1"/>
</dbReference>
<comment type="caution">
    <text evidence="5">The sequence shown here is derived from an EMBL/GenBank/DDBJ whole genome shotgun (WGS) entry which is preliminary data.</text>
</comment>
<protein>
    <recommendedName>
        <fullName evidence="4">M23ase beta-sheet core domain-containing protein</fullName>
    </recommendedName>
</protein>
<keyword evidence="2" id="KW-0175">Coiled coil</keyword>
<dbReference type="InterPro" id="IPR016047">
    <property type="entry name" value="M23ase_b-sheet_dom"/>
</dbReference>
<keyword evidence="1 3" id="KW-0732">Signal</keyword>
<dbReference type="PANTHER" id="PTHR21666">
    <property type="entry name" value="PEPTIDASE-RELATED"/>
    <property type="match status" value="1"/>
</dbReference>
<feature type="chain" id="PRO_5047365296" description="M23ase beta-sheet core domain-containing protein" evidence="3">
    <location>
        <begin position="30"/>
        <end position="418"/>
    </location>
</feature>
<dbReference type="RefSeq" id="WP_203700265.1">
    <property type="nucleotide sequence ID" value="NZ_BAAALU010000014.1"/>
</dbReference>